<dbReference type="GO" id="GO:0005802">
    <property type="term" value="C:trans-Golgi network"/>
    <property type="evidence" value="ECO:0007669"/>
    <property type="project" value="TreeGrafter"/>
</dbReference>
<dbReference type="SUPFAM" id="SSF54171">
    <property type="entry name" value="DNA-binding domain"/>
    <property type="match status" value="1"/>
</dbReference>
<dbReference type="AlphaFoldDB" id="A0A4S4DIT8"/>
<feature type="transmembrane region" description="Helical" evidence="7">
    <location>
        <begin position="118"/>
        <end position="141"/>
    </location>
</feature>
<protein>
    <recommendedName>
        <fullName evidence="8">SPX domain-containing protein</fullName>
    </recommendedName>
</protein>
<feature type="transmembrane region" description="Helical" evidence="7">
    <location>
        <begin position="569"/>
        <end position="588"/>
    </location>
</feature>
<feature type="region of interest" description="Disordered" evidence="6">
    <location>
        <begin position="370"/>
        <end position="393"/>
    </location>
</feature>
<evidence type="ECO:0000313" key="9">
    <source>
        <dbReference type="EMBL" id="THG02344.1"/>
    </source>
</evidence>
<evidence type="ECO:0000256" key="2">
    <source>
        <dbReference type="ARBA" id="ARBA00023015"/>
    </source>
</evidence>
<dbReference type="GO" id="GO:0003700">
    <property type="term" value="F:DNA-binding transcription factor activity"/>
    <property type="evidence" value="ECO:0007669"/>
    <property type="project" value="InterPro"/>
</dbReference>
<dbReference type="Pfam" id="PF03105">
    <property type="entry name" value="SPX"/>
    <property type="match status" value="2"/>
</dbReference>
<feature type="transmembrane region" description="Helical" evidence="7">
    <location>
        <begin position="481"/>
        <end position="499"/>
    </location>
</feature>
<feature type="transmembrane region" description="Helical" evidence="7">
    <location>
        <begin position="525"/>
        <end position="548"/>
    </location>
</feature>
<dbReference type="InterPro" id="IPR004331">
    <property type="entry name" value="SPX_dom"/>
</dbReference>
<feature type="compositionally biased region" description="Polar residues" evidence="6">
    <location>
        <begin position="625"/>
        <end position="641"/>
    </location>
</feature>
<evidence type="ECO:0000256" key="7">
    <source>
        <dbReference type="SAM" id="Phobius"/>
    </source>
</evidence>
<feature type="region of interest" description="Disordered" evidence="6">
    <location>
        <begin position="625"/>
        <end position="695"/>
    </location>
</feature>
<keyword evidence="10" id="KW-1185">Reference proteome</keyword>
<evidence type="ECO:0000256" key="6">
    <source>
        <dbReference type="SAM" id="MobiDB-lite"/>
    </source>
</evidence>
<dbReference type="SUPFAM" id="SSF69864">
    <property type="entry name" value="Argininosuccinate synthetase, C-terminal domain"/>
    <property type="match status" value="1"/>
</dbReference>
<dbReference type="EMBL" id="SDRB02011217">
    <property type="protein sequence ID" value="THG02344.1"/>
    <property type="molecule type" value="Genomic_DNA"/>
</dbReference>
<comment type="caution">
    <text evidence="9">The sequence shown here is derived from an EMBL/GenBank/DDBJ whole genome shotgun (WGS) entry which is preliminary data.</text>
</comment>
<keyword evidence="5" id="KW-0539">Nucleus</keyword>
<dbReference type="STRING" id="542762.A0A4S4DIT8"/>
<dbReference type="GO" id="GO:0016036">
    <property type="term" value="P:cellular response to phosphate starvation"/>
    <property type="evidence" value="ECO:0007669"/>
    <property type="project" value="TreeGrafter"/>
</dbReference>
<feature type="compositionally biased region" description="Low complexity" evidence="6">
    <location>
        <begin position="665"/>
        <end position="695"/>
    </location>
</feature>
<name>A0A4S4DIT8_CAMSN</name>
<sequence length="716" mass="80045">MTLSAREVKERRPGRTVRVEEGGVIVVGYPWQLGLLCLMAVSLGLSHTLWRRLDDEFNEVVKCYKRKVGEVMEDAKELNKQMDALIALRFRVDNPAMGSRTSEVMNLAANGKKPGMNLITTIIGFGMIATFIVFVCFRLICGRIRGVGSRQMSEIESRIDLEQEDLFLHTESDSPYGYVVYGVGHICFICFCLMKVPNDQYVQIGMVSGLPVSVNGKEFSPASLLSELNEIGGHIIFVLFKNLTMMSFIDCMVDPRTCINVTPCIVQLGKTILNVSPGSSNASGSSSSKEQHNQQYPVPEVKCRKRHQRKHFENQKPCLMRGVYFKNMKWQAAIKVDKKQIYLGTVGSQEAAARLYDRSHMDVIQEAEMSTEGNIDDEVRPDNEPESSTNYSKAGVVGFRPPSLKVLNHVKINVTPETPLSTLPSLKVLNHVKINVTPETPLSTLKTILMSSKSDLSFSKGELRKVEEQMRQAFIEFYQKLLLLKSCCLLNLLAFSKIMKKYAKVSHFYHFKECFEGLLGDDRQILALMSLFGFIDLHMIMFSGNNFWRHFRVNYAFIFGFKKGMELGYREVLLVSSGLAVLTLAGVISNLDMDMDPRTGRSFRTTTELVPLGLVTRARWCRSSKTTVQSGNADNITTVTRPPNPRSRHQSRTPSAVASTGTKISSSATDSTSSAKSSSPFTTAFWPSRASETSTSLASLAILRPWLLEQTKRNGG</sequence>
<keyword evidence="3" id="KW-0238">DNA-binding</keyword>
<reference evidence="9 10" key="1">
    <citation type="journal article" date="2018" name="Proc. Natl. Acad. Sci. U.S.A.">
        <title>Draft genome sequence of Camellia sinensis var. sinensis provides insights into the evolution of the tea genome and tea quality.</title>
        <authorList>
            <person name="Wei C."/>
            <person name="Yang H."/>
            <person name="Wang S."/>
            <person name="Zhao J."/>
            <person name="Liu C."/>
            <person name="Gao L."/>
            <person name="Xia E."/>
            <person name="Lu Y."/>
            <person name="Tai Y."/>
            <person name="She G."/>
            <person name="Sun J."/>
            <person name="Cao H."/>
            <person name="Tong W."/>
            <person name="Gao Q."/>
            <person name="Li Y."/>
            <person name="Deng W."/>
            <person name="Jiang X."/>
            <person name="Wang W."/>
            <person name="Chen Q."/>
            <person name="Zhang S."/>
            <person name="Li H."/>
            <person name="Wu J."/>
            <person name="Wang P."/>
            <person name="Li P."/>
            <person name="Shi C."/>
            <person name="Zheng F."/>
            <person name="Jian J."/>
            <person name="Huang B."/>
            <person name="Shan D."/>
            <person name="Shi M."/>
            <person name="Fang C."/>
            <person name="Yue Y."/>
            <person name="Li F."/>
            <person name="Li D."/>
            <person name="Wei S."/>
            <person name="Han B."/>
            <person name="Jiang C."/>
            <person name="Yin Y."/>
            <person name="Xia T."/>
            <person name="Zhang Z."/>
            <person name="Bennetzen J.L."/>
            <person name="Zhao S."/>
            <person name="Wan X."/>
        </authorList>
    </citation>
    <scope>NUCLEOTIDE SEQUENCE [LARGE SCALE GENOMIC DNA]</scope>
    <source>
        <strain evidence="10">cv. Shuchazao</strain>
        <tissue evidence="9">Leaf</tissue>
    </source>
</reference>
<accession>A0A4S4DIT8</accession>
<proteinExistence type="predicted"/>
<evidence type="ECO:0000259" key="8">
    <source>
        <dbReference type="PROSITE" id="PS51382"/>
    </source>
</evidence>
<organism evidence="9 10">
    <name type="scientific">Camellia sinensis var. sinensis</name>
    <name type="common">China tea</name>
    <dbReference type="NCBI Taxonomy" id="542762"/>
    <lineage>
        <taxon>Eukaryota</taxon>
        <taxon>Viridiplantae</taxon>
        <taxon>Streptophyta</taxon>
        <taxon>Embryophyta</taxon>
        <taxon>Tracheophyta</taxon>
        <taxon>Spermatophyta</taxon>
        <taxon>Magnoliopsida</taxon>
        <taxon>eudicotyledons</taxon>
        <taxon>Gunneridae</taxon>
        <taxon>Pentapetalae</taxon>
        <taxon>asterids</taxon>
        <taxon>Ericales</taxon>
        <taxon>Theaceae</taxon>
        <taxon>Camellia</taxon>
    </lineage>
</organism>
<dbReference type="Gene3D" id="3.90.1260.10">
    <property type="entry name" value="Argininosuccinate synthetase, chain A, domain 2"/>
    <property type="match status" value="1"/>
</dbReference>
<dbReference type="Proteomes" id="UP000306102">
    <property type="component" value="Unassembled WGS sequence"/>
</dbReference>
<dbReference type="GO" id="GO:0004055">
    <property type="term" value="F:argininosuccinate synthase activity"/>
    <property type="evidence" value="ECO:0007669"/>
    <property type="project" value="InterPro"/>
</dbReference>
<dbReference type="PANTHER" id="PTHR10783:SF124">
    <property type="entry name" value="PHOSPHATE TRANSPORTER PHO1 HOMOLOG 9"/>
    <property type="match status" value="1"/>
</dbReference>
<dbReference type="GO" id="GO:0006817">
    <property type="term" value="P:phosphate ion transport"/>
    <property type="evidence" value="ECO:0007669"/>
    <property type="project" value="TreeGrafter"/>
</dbReference>
<dbReference type="PROSITE" id="PS51382">
    <property type="entry name" value="SPX"/>
    <property type="match status" value="1"/>
</dbReference>
<evidence type="ECO:0000256" key="5">
    <source>
        <dbReference type="ARBA" id="ARBA00023242"/>
    </source>
</evidence>
<dbReference type="InterPro" id="IPR024074">
    <property type="entry name" value="AS_cat/multimer_dom_body"/>
</dbReference>
<evidence type="ECO:0000256" key="4">
    <source>
        <dbReference type="ARBA" id="ARBA00023163"/>
    </source>
</evidence>
<comment type="subcellular location">
    <subcellularLocation>
        <location evidence="1">Nucleus</location>
    </subcellularLocation>
</comment>
<evidence type="ECO:0000256" key="3">
    <source>
        <dbReference type="ARBA" id="ARBA00023125"/>
    </source>
</evidence>
<dbReference type="GO" id="GO:0005886">
    <property type="term" value="C:plasma membrane"/>
    <property type="evidence" value="ECO:0007669"/>
    <property type="project" value="TreeGrafter"/>
</dbReference>
<keyword evidence="2" id="KW-0805">Transcription regulation</keyword>
<dbReference type="GO" id="GO:0003677">
    <property type="term" value="F:DNA binding"/>
    <property type="evidence" value="ECO:0007669"/>
    <property type="project" value="UniProtKB-KW"/>
</dbReference>
<keyword evidence="7" id="KW-0472">Membrane</keyword>
<dbReference type="Gene3D" id="3.30.730.10">
    <property type="entry name" value="AP2/ERF domain"/>
    <property type="match status" value="1"/>
</dbReference>
<feature type="domain" description="SPX" evidence="8">
    <location>
        <begin position="1"/>
        <end position="516"/>
    </location>
</feature>
<dbReference type="PANTHER" id="PTHR10783">
    <property type="entry name" value="XENOTROPIC AND POLYTROPIC RETROVIRUS RECEPTOR 1-RELATED"/>
    <property type="match status" value="1"/>
</dbReference>
<dbReference type="InterPro" id="IPR036955">
    <property type="entry name" value="AP2/ERF_dom_sf"/>
</dbReference>
<dbReference type="InterPro" id="IPR016177">
    <property type="entry name" value="DNA-bd_dom_sf"/>
</dbReference>
<keyword evidence="7" id="KW-1133">Transmembrane helix</keyword>
<gene>
    <name evidence="9" type="ORF">TEA_021186</name>
</gene>
<evidence type="ECO:0000313" key="10">
    <source>
        <dbReference type="Proteomes" id="UP000306102"/>
    </source>
</evidence>
<dbReference type="GO" id="GO:0005634">
    <property type="term" value="C:nucleus"/>
    <property type="evidence" value="ECO:0007669"/>
    <property type="project" value="UniProtKB-SubCell"/>
</dbReference>
<keyword evidence="7" id="KW-0812">Transmembrane</keyword>
<feature type="transmembrane region" description="Helical" evidence="7">
    <location>
        <begin position="21"/>
        <end position="45"/>
    </location>
</feature>
<evidence type="ECO:0000256" key="1">
    <source>
        <dbReference type="ARBA" id="ARBA00004123"/>
    </source>
</evidence>
<dbReference type="GO" id="GO:0000822">
    <property type="term" value="F:inositol hexakisphosphate binding"/>
    <property type="evidence" value="ECO:0007669"/>
    <property type="project" value="TreeGrafter"/>
</dbReference>
<keyword evidence="4" id="KW-0804">Transcription</keyword>
<feature type="compositionally biased region" description="Polar residues" evidence="6">
    <location>
        <begin position="652"/>
        <end position="664"/>
    </location>
</feature>